<dbReference type="AlphaFoldDB" id="A0A1R3H2U3"/>
<evidence type="ECO:0000313" key="1">
    <source>
        <dbReference type="EMBL" id="OMO64673.1"/>
    </source>
</evidence>
<organism evidence="1 2">
    <name type="scientific">Corchorus capsularis</name>
    <name type="common">Jute</name>
    <dbReference type="NCBI Taxonomy" id="210143"/>
    <lineage>
        <taxon>Eukaryota</taxon>
        <taxon>Viridiplantae</taxon>
        <taxon>Streptophyta</taxon>
        <taxon>Embryophyta</taxon>
        <taxon>Tracheophyta</taxon>
        <taxon>Spermatophyta</taxon>
        <taxon>Magnoliopsida</taxon>
        <taxon>eudicotyledons</taxon>
        <taxon>Gunneridae</taxon>
        <taxon>Pentapetalae</taxon>
        <taxon>rosids</taxon>
        <taxon>malvids</taxon>
        <taxon>Malvales</taxon>
        <taxon>Malvaceae</taxon>
        <taxon>Grewioideae</taxon>
        <taxon>Apeibeae</taxon>
        <taxon>Corchorus</taxon>
    </lineage>
</organism>
<proteinExistence type="predicted"/>
<reference evidence="1 2" key="1">
    <citation type="submission" date="2013-09" db="EMBL/GenBank/DDBJ databases">
        <title>Corchorus capsularis genome sequencing.</title>
        <authorList>
            <person name="Alam M."/>
            <person name="Haque M.S."/>
            <person name="Islam M.S."/>
            <person name="Emdad E.M."/>
            <person name="Islam M.M."/>
            <person name="Ahmed B."/>
            <person name="Halim A."/>
            <person name="Hossen Q.M.M."/>
            <person name="Hossain M.Z."/>
            <person name="Ahmed R."/>
            <person name="Khan M.M."/>
            <person name="Islam R."/>
            <person name="Rashid M.M."/>
            <person name="Khan S.A."/>
            <person name="Rahman M.S."/>
            <person name="Alam M."/>
        </authorList>
    </citation>
    <scope>NUCLEOTIDE SEQUENCE [LARGE SCALE GENOMIC DNA]</scope>
    <source>
        <strain evidence="2">cv. CVL-1</strain>
        <tissue evidence="1">Whole seedling</tissue>
    </source>
</reference>
<evidence type="ECO:0000313" key="2">
    <source>
        <dbReference type="Proteomes" id="UP000188268"/>
    </source>
</evidence>
<sequence>MVTDLLPLLDKSEELVNCFKKRGFS</sequence>
<protein>
    <submittedName>
        <fullName evidence="1">Uncharacterized protein</fullName>
    </submittedName>
</protein>
<dbReference type="Proteomes" id="UP000188268">
    <property type="component" value="Unassembled WGS sequence"/>
</dbReference>
<keyword evidence="2" id="KW-1185">Reference proteome</keyword>
<accession>A0A1R3H2U3</accession>
<dbReference type="EMBL" id="AWWV01012729">
    <property type="protein sequence ID" value="OMO64673.1"/>
    <property type="molecule type" value="Genomic_DNA"/>
</dbReference>
<dbReference type="Gramene" id="OMO64673">
    <property type="protein sequence ID" value="OMO64673"/>
    <property type="gene ID" value="CCACVL1_21620"/>
</dbReference>
<comment type="caution">
    <text evidence="1">The sequence shown here is derived from an EMBL/GenBank/DDBJ whole genome shotgun (WGS) entry which is preliminary data.</text>
</comment>
<name>A0A1R3H2U3_COCAP</name>
<gene>
    <name evidence="1" type="ORF">CCACVL1_21620</name>
</gene>